<protein>
    <submittedName>
        <fullName evidence="1">Uncharacterized protein</fullName>
    </submittedName>
</protein>
<dbReference type="AlphaFoldDB" id="A0A921GZB5"/>
<gene>
    <name evidence="1" type="ORF">K8V85_06500</name>
</gene>
<reference evidence="1" key="2">
    <citation type="submission" date="2021-09" db="EMBL/GenBank/DDBJ databases">
        <authorList>
            <person name="Gilroy R."/>
        </authorList>
    </citation>
    <scope>NUCLEOTIDE SEQUENCE</scope>
    <source>
        <strain evidence="1">CHK149-3286</strain>
    </source>
</reference>
<organism evidence="1 2">
    <name type="scientific">Staphylococcus kloosii</name>
    <dbReference type="NCBI Taxonomy" id="29384"/>
    <lineage>
        <taxon>Bacteria</taxon>
        <taxon>Bacillati</taxon>
        <taxon>Bacillota</taxon>
        <taxon>Bacilli</taxon>
        <taxon>Bacillales</taxon>
        <taxon>Staphylococcaceae</taxon>
        <taxon>Staphylococcus</taxon>
    </lineage>
</organism>
<dbReference type="Proteomes" id="UP000706163">
    <property type="component" value="Unassembled WGS sequence"/>
</dbReference>
<evidence type="ECO:0000313" key="2">
    <source>
        <dbReference type="Proteomes" id="UP000706163"/>
    </source>
</evidence>
<accession>A0A921GZB5</accession>
<dbReference type="EMBL" id="DYVT01000071">
    <property type="protein sequence ID" value="HJF67944.1"/>
    <property type="molecule type" value="Genomic_DNA"/>
</dbReference>
<feature type="non-terminal residue" evidence="1">
    <location>
        <position position="73"/>
    </location>
</feature>
<name>A0A921GZB5_9STAP</name>
<sequence>MENLLKIELMSIEQQYNQNAIDILLELYERYPLYWLNNGCLELVEDSERLIDMYDDDNINSFYTKVDIFSRTQ</sequence>
<reference evidence="1" key="1">
    <citation type="journal article" date="2021" name="PeerJ">
        <title>Extensive microbial diversity within the chicken gut microbiome revealed by metagenomics and culture.</title>
        <authorList>
            <person name="Gilroy R."/>
            <person name="Ravi A."/>
            <person name="Getino M."/>
            <person name="Pursley I."/>
            <person name="Horton D.L."/>
            <person name="Alikhan N.F."/>
            <person name="Baker D."/>
            <person name="Gharbi K."/>
            <person name="Hall N."/>
            <person name="Watson M."/>
            <person name="Adriaenssens E.M."/>
            <person name="Foster-Nyarko E."/>
            <person name="Jarju S."/>
            <person name="Secka A."/>
            <person name="Antonio M."/>
            <person name="Oren A."/>
            <person name="Chaudhuri R.R."/>
            <person name="La Ragione R."/>
            <person name="Hildebrand F."/>
            <person name="Pallen M.J."/>
        </authorList>
    </citation>
    <scope>NUCLEOTIDE SEQUENCE</scope>
    <source>
        <strain evidence="1">CHK149-3286</strain>
    </source>
</reference>
<dbReference type="RefSeq" id="WP_278675268.1">
    <property type="nucleotide sequence ID" value="NZ_DYVT01000071.1"/>
</dbReference>
<comment type="caution">
    <text evidence="1">The sequence shown here is derived from an EMBL/GenBank/DDBJ whole genome shotgun (WGS) entry which is preliminary data.</text>
</comment>
<evidence type="ECO:0000313" key="1">
    <source>
        <dbReference type="EMBL" id="HJF67944.1"/>
    </source>
</evidence>
<proteinExistence type="predicted"/>